<evidence type="ECO:0000256" key="2">
    <source>
        <dbReference type="ARBA" id="ARBA00022840"/>
    </source>
</evidence>
<evidence type="ECO:0000313" key="7">
    <source>
        <dbReference type="EMBL" id="HIX66069.1"/>
    </source>
</evidence>
<dbReference type="InterPro" id="IPR005337">
    <property type="entry name" value="RapZ-like"/>
</dbReference>
<dbReference type="PANTHER" id="PTHR30448">
    <property type="entry name" value="RNASE ADAPTER PROTEIN RAPZ"/>
    <property type="match status" value="1"/>
</dbReference>
<evidence type="ECO:0000313" key="8">
    <source>
        <dbReference type="Proteomes" id="UP000886800"/>
    </source>
</evidence>
<dbReference type="HAMAP" id="MF_00636">
    <property type="entry name" value="RapZ_like"/>
    <property type="match status" value="1"/>
</dbReference>
<reference evidence="7" key="1">
    <citation type="journal article" date="2021" name="PeerJ">
        <title>Extensive microbial diversity within the chicken gut microbiome revealed by metagenomics and culture.</title>
        <authorList>
            <person name="Gilroy R."/>
            <person name="Ravi A."/>
            <person name="Getino M."/>
            <person name="Pursley I."/>
            <person name="Horton D.L."/>
            <person name="Alikhan N.F."/>
            <person name="Baker D."/>
            <person name="Gharbi K."/>
            <person name="Hall N."/>
            <person name="Watson M."/>
            <person name="Adriaenssens E.M."/>
            <person name="Foster-Nyarko E."/>
            <person name="Jarju S."/>
            <person name="Secka A."/>
            <person name="Antonio M."/>
            <person name="Oren A."/>
            <person name="Chaudhuri R.R."/>
            <person name="La Ragione R."/>
            <person name="Hildebrand F."/>
            <person name="Pallen M.J."/>
        </authorList>
    </citation>
    <scope>NUCLEOTIDE SEQUENCE</scope>
    <source>
        <strain evidence="7">CHK188-5543</strain>
    </source>
</reference>
<dbReference type="NCBIfam" id="NF003828">
    <property type="entry name" value="PRK05416.1"/>
    <property type="match status" value="1"/>
</dbReference>
<organism evidence="7 8">
    <name type="scientific">Candidatus Anaerotruncus excrementipullorum</name>
    <dbReference type="NCBI Taxonomy" id="2838465"/>
    <lineage>
        <taxon>Bacteria</taxon>
        <taxon>Bacillati</taxon>
        <taxon>Bacillota</taxon>
        <taxon>Clostridia</taxon>
        <taxon>Eubacteriales</taxon>
        <taxon>Oscillospiraceae</taxon>
        <taxon>Anaerotruncus</taxon>
    </lineage>
</organism>
<evidence type="ECO:0000256" key="4">
    <source>
        <dbReference type="HAMAP-Rule" id="MF_00636"/>
    </source>
</evidence>
<feature type="domain" description="RapZ C-terminal" evidence="6">
    <location>
        <begin position="165"/>
        <end position="283"/>
    </location>
</feature>
<protein>
    <submittedName>
        <fullName evidence="7">RNase adapter RapZ</fullName>
    </submittedName>
</protein>
<feature type="binding site" evidence="4">
    <location>
        <begin position="8"/>
        <end position="15"/>
    </location>
    <ligand>
        <name>ATP</name>
        <dbReference type="ChEBI" id="CHEBI:30616"/>
    </ligand>
</feature>
<dbReference type="InterPro" id="IPR053930">
    <property type="entry name" value="RapZ-like_N"/>
</dbReference>
<dbReference type="PIRSF" id="PIRSF005052">
    <property type="entry name" value="P-loopkin"/>
    <property type="match status" value="1"/>
</dbReference>
<proteinExistence type="inferred from homology"/>
<comment type="caution">
    <text evidence="7">The sequence shown here is derived from an EMBL/GenBank/DDBJ whole genome shotgun (WGS) entry which is preliminary data.</text>
</comment>
<name>A0A9D1WRT8_9FIRM</name>
<evidence type="ECO:0000259" key="6">
    <source>
        <dbReference type="Pfam" id="PF22740"/>
    </source>
</evidence>
<dbReference type="InterPro" id="IPR027417">
    <property type="entry name" value="P-loop_NTPase"/>
</dbReference>
<evidence type="ECO:0000256" key="1">
    <source>
        <dbReference type="ARBA" id="ARBA00022741"/>
    </source>
</evidence>
<dbReference type="SUPFAM" id="SSF52540">
    <property type="entry name" value="P-loop containing nucleoside triphosphate hydrolases"/>
    <property type="match status" value="1"/>
</dbReference>
<dbReference type="GO" id="GO:0005524">
    <property type="term" value="F:ATP binding"/>
    <property type="evidence" value="ECO:0007669"/>
    <property type="project" value="UniProtKB-UniRule"/>
</dbReference>
<dbReference type="Gene3D" id="3.40.50.300">
    <property type="entry name" value="P-loop containing nucleotide triphosphate hydrolases"/>
    <property type="match status" value="1"/>
</dbReference>
<dbReference type="GO" id="GO:0005525">
    <property type="term" value="F:GTP binding"/>
    <property type="evidence" value="ECO:0007669"/>
    <property type="project" value="UniProtKB-UniRule"/>
</dbReference>
<reference evidence="7" key="2">
    <citation type="submission" date="2021-04" db="EMBL/GenBank/DDBJ databases">
        <authorList>
            <person name="Gilroy R."/>
        </authorList>
    </citation>
    <scope>NUCLEOTIDE SEQUENCE</scope>
    <source>
        <strain evidence="7">CHK188-5543</strain>
    </source>
</reference>
<accession>A0A9D1WRT8</accession>
<dbReference type="Pfam" id="PF03668">
    <property type="entry name" value="RapZ-like_N"/>
    <property type="match status" value="1"/>
</dbReference>
<dbReference type="InterPro" id="IPR053931">
    <property type="entry name" value="RapZ_C"/>
</dbReference>
<feature type="binding site" evidence="4">
    <location>
        <begin position="59"/>
        <end position="62"/>
    </location>
    <ligand>
        <name>GTP</name>
        <dbReference type="ChEBI" id="CHEBI:37565"/>
    </ligand>
</feature>
<dbReference type="AlphaFoldDB" id="A0A9D1WRT8"/>
<feature type="domain" description="RapZ-like N-terminal" evidence="5">
    <location>
        <begin position="1"/>
        <end position="158"/>
    </location>
</feature>
<keyword evidence="1 4" id="KW-0547">Nucleotide-binding</keyword>
<gene>
    <name evidence="7" type="primary">rapZ</name>
    <name evidence="7" type="ORF">H9736_07450</name>
</gene>
<keyword evidence="3 4" id="KW-0342">GTP-binding</keyword>
<dbReference type="EMBL" id="DXES01000163">
    <property type="protein sequence ID" value="HIX66069.1"/>
    <property type="molecule type" value="Genomic_DNA"/>
</dbReference>
<sequence>MEFVIITGMSGAGKSRAIAAMEDIGYYCVDNLPPKMLPSFTALCRQAEGKLDRVAVVMDARSREVFGDIYEGVRGFLEGPGRFRTLFLDCDDGVLIQRYKETRRRHPLMDEQTTSVEQAVAQERQILSRLRDSADYLIDTSYLSVRQLREKVVDIFLRDKGQGMLISCMSFGFKYGIPKEADLVFDVRCLPNPFYLPELKQRTGLDRPVREYVMQWEQSQKLADKLLDLVDYLLPLYQQEGKTQLTIAMGCTGGHHRSVVFAQLMAEHLQERQLRCTVTHRDIAKG</sequence>
<evidence type="ECO:0000259" key="5">
    <source>
        <dbReference type="Pfam" id="PF03668"/>
    </source>
</evidence>
<dbReference type="PANTHER" id="PTHR30448:SF0">
    <property type="entry name" value="RNASE ADAPTER PROTEIN RAPZ"/>
    <property type="match status" value="1"/>
</dbReference>
<dbReference type="Proteomes" id="UP000886800">
    <property type="component" value="Unassembled WGS sequence"/>
</dbReference>
<dbReference type="Pfam" id="PF22740">
    <property type="entry name" value="PapZ_C"/>
    <property type="match status" value="1"/>
</dbReference>
<evidence type="ECO:0000256" key="3">
    <source>
        <dbReference type="ARBA" id="ARBA00023134"/>
    </source>
</evidence>
<keyword evidence="2 4" id="KW-0067">ATP-binding</keyword>